<organism evidence="2 3">
    <name type="scientific">Thauera phenylacetica B4P</name>
    <dbReference type="NCBI Taxonomy" id="1234382"/>
    <lineage>
        <taxon>Bacteria</taxon>
        <taxon>Pseudomonadati</taxon>
        <taxon>Pseudomonadota</taxon>
        <taxon>Betaproteobacteria</taxon>
        <taxon>Rhodocyclales</taxon>
        <taxon>Zoogloeaceae</taxon>
        <taxon>Thauera</taxon>
    </lineage>
</organism>
<dbReference type="Gene3D" id="1.20.1600.10">
    <property type="entry name" value="Outer membrane efflux proteins (OEP)"/>
    <property type="match status" value="1"/>
</dbReference>
<dbReference type="EMBL" id="AMXF01000614">
    <property type="protein sequence ID" value="ENO84109.1"/>
    <property type="molecule type" value="Genomic_DNA"/>
</dbReference>
<feature type="non-terminal residue" evidence="2">
    <location>
        <position position="1"/>
    </location>
</feature>
<evidence type="ECO:0000313" key="2">
    <source>
        <dbReference type="EMBL" id="ENO84109.1"/>
    </source>
</evidence>
<protein>
    <submittedName>
        <fullName evidence="2">Outer membrane efflux protein</fullName>
    </submittedName>
</protein>
<name>N6YVX3_9RHOO</name>
<proteinExistence type="predicted"/>
<gene>
    <name evidence="2" type="ORF">C667_24404</name>
</gene>
<reference evidence="2 3" key="1">
    <citation type="submission" date="2012-09" db="EMBL/GenBank/DDBJ databases">
        <title>Draft Genome Sequences of 6 Strains from Genus Thauera.</title>
        <authorList>
            <person name="Liu B."/>
            <person name="Shapleigh J.P."/>
            <person name="Frostegard A.H."/>
        </authorList>
    </citation>
    <scope>NUCLEOTIDE SEQUENCE [LARGE SCALE GENOMIC DNA]</scope>
    <source>
        <strain evidence="2 3">B4P</strain>
    </source>
</reference>
<sequence length="143" mass="15390">RQGLAAGLNGLLGRAHDAPLAPPADPDPLPEPLEAAALVEALASANPEVQVAANGIDLARAERERTYQDRLPDFAVGVTNNRPDEGKSSWDVMFEVMIPLQQSSRRAREREAEYLLMAAEARREDARARASGELGGAASMYAR</sequence>
<dbReference type="GO" id="GO:0015562">
    <property type="term" value="F:efflux transmembrane transporter activity"/>
    <property type="evidence" value="ECO:0007669"/>
    <property type="project" value="InterPro"/>
</dbReference>
<feature type="compositionally biased region" description="Low complexity" evidence="1">
    <location>
        <begin position="1"/>
        <end position="13"/>
    </location>
</feature>
<feature type="compositionally biased region" description="Pro residues" evidence="1">
    <location>
        <begin position="20"/>
        <end position="31"/>
    </location>
</feature>
<feature type="non-terminal residue" evidence="2">
    <location>
        <position position="143"/>
    </location>
</feature>
<comment type="caution">
    <text evidence="2">The sequence shown here is derived from an EMBL/GenBank/DDBJ whole genome shotgun (WGS) entry which is preliminary data.</text>
</comment>
<dbReference type="RefSeq" id="WP_004393024.1">
    <property type="nucleotide sequence ID" value="NZ_AMXF01000614.1"/>
</dbReference>
<accession>N6YVX3</accession>
<evidence type="ECO:0000256" key="1">
    <source>
        <dbReference type="SAM" id="MobiDB-lite"/>
    </source>
</evidence>
<keyword evidence="3" id="KW-1185">Reference proteome</keyword>
<dbReference type="AlphaFoldDB" id="N6YVX3"/>
<feature type="region of interest" description="Disordered" evidence="1">
    <location>
        <begin position="1"/>
        <end position="31"/>
    </location>
</feature>
<dbReference type="Proteomes" id="UP000013047">
    <property type="component" value="Unassembled WGS sequence"/>
</dbReference>
<evidence type="ECO:0000313" key="3">
    <source>
        <dbReference type="Proteomes" id="UP000013047"/>
    </source>
</evidence>
<dbReference type="SUPFAM" id="SSF56954">
    <property type="entry name" value="Outer membrane efflux proteins (OEP)"/>
    <property type="match status" value="1"/>
</dbReference>